<dbReference type="SUPFAM" id="SSF103088">
    <property type="entry name" value="OmpA-like"/>
    <property type="match status" value="1"/>
</dbReference>
<evidence type="ECO:0000256" key="2">
    <source>
        <dbReference type="ARBA" id="ARBA00023136"/>
    </source>
</evidence>
<dbReference type="Gene3D" id="3.30.1330.60">
    <property type="entry name" value="OmpA-like domain"/>
    <property type="match status" value="1"/>
</dbReference>
<proteinExistence type="predicted"/>
<gene>
    <name evidence="8" type="ORF">JYU14_04195</name>
</gene>
<evidence type="ECO:0000256" key="1">
    <source>
        <dbReference type="ARBA" id="ARBA00004442"/>
    </source>
</evidence>
<evidence type="ECO:0000256" key="4">
    <source>
        <dbReference type="PROSITE-ProRule" id="PRU00473"/>
    </source>
</evidence>
<dbReference type="InterPro" id="IPR036737">
    <property type="entry name" value="OmpA-like_sf"/>
</dbReference>
<evidence type="ECO:0000256" key="5">
    <source>
        <dbReference type="SAM" id="MobiDB-lite"/>
    </source>
</evidence>
<dbReference type="InterPro" id="IPR050330">
    <property type="entry name" value="Bact_OuterMem_StrucFunc"/>
</dbReference>
<feature type="signal peptide" evidence="6">
    <location>
        <begin position="1"/>
        <end position="24"/>
    </location>
</feature>
<keyword evidence="3" id="KW-0998">Cell outer membrane</keyword>
<evidence type="ECO:0000256" key="6">
    <source>
        <dbReference type="SAM" id="SignalP"/>
    </source>
</evidence>
<organism evidence="8 9">
    <name type="scientific">Simkania negevensis</name>
    <dbReference type="NCBI Taxonomy" id="83561"/>
    <lineage>
        <taxon>Bacteria</taxon>
        <taxon>Pseudomonadati</taxon>
        <taxon>Chlamydiota</taxon>
        <taxon>Chlamydiia</taxon>
        <taxon>Parachlamydiales</taxon>
        <taxon>Simkaniaceae</taxon>
        <taxon>Simkania</taxon>
    </lineage>
</organism>
<name>A0ABS3ASC2_9BACT</name>
<feature type="compositionally biased region" description="Basic and acidic residues" evidence="5">
    <location>
        <begin position="224"/>
        <end position="235"/>
    </location>
</feature>
<reference evidence="8 9" key="1">
    <citation type="submission" date="2021-02" db="EMBL/GenBank/DDBJ databases">
        <title>Activity-based single-cell genomes from oceanic crustal fluid captures similar information to metagenomic and metatranscriptomic surveys with orders of magnitude less sampling.</title>
        <authorList>
            <person name="D'Angelo T.S."/>
            <person name="Orcutt B.N."/>
        </authorList>
    </citation>
    <scope>NUCLEOTIDE SEQUENCE [LARGE SCALE GENOMIC DNA]</scope>
    <source>
        <strain evidence="8">AH-315-G07</strain>
    </source>
</reference>
<evidence type="ECO:0000256" key="3">
    <source>
        <dbReference type="ARBA" id="ARBA00023237"/>
    </source>
</evidence>
<dbReference type="Proteomes" id="UP000722121">
    <property type="component" value="Unassembled WGS sequence"/>
</dbReference>
<dbReference type="PROSITE" id="PS51123">
    <property type="entry name" value="OMPA_2"/>
    <property type="match status" value="1"/>
</dbReference>
<dbReference type="Pfam" id="PF00691">
    <property type="entry name" value="OmpA"/>
    <property type="match status" value="1"/>
</dbReference>
<dbReference type="EMBL" id="JAFITR010000096">
    <property type="protein sequence ID" value="MBN4067265.1"/>
    <property type="molecule type" value="Genomic_DNA"/>
</dbReference>
<dbReference type="PANTHER" id="PTHR30329:SF21">
    <property type="entry name" value="LIPOPROTEIN YIAD-RELATED"/>
    <property type="match status" value="1"/>
</dbReference>
<comment type="caution">
    <text evidence="8">The sequence shown here is derived from an EMBL/GenBank/DDBJ whole genome shotgun (WGS) entry which is preliminary data.</text>
</comment>
<keyword evidence="9" id="KW-1185">Reference proteome</keyword>
<dbReference type="InterPro" id="IPR006665">
    <property type="entry name" value="OmpA-like"/>
</dbReference>
<comment type="subcellular location">
    <subcellularLocation>
        <location evidence="1">Cell outer membrane</location>
    </subcellularLocation>
</comment>
<protein>
    <submittedName>
        <fullName evidence="8">OmpA family protein</fullName>
    </submittedName>
</protein>
<keyword evidence="2 4" id="KW-0472">Membrane</keyword>
<evidence type="ECO:0000313" key="9">
    <source>
        <dbReference type="Proteomes" id="UP000722121"/>
    </source>
</evidence>
<accession>A0ABS3ASC2</accession>
<dbReference type="PANTHER" id="PTHR30329">
    <property type="entry name" value="STATOR ELEMENT OF FLAGELLAR MOTOR COMPLEX"/>
    <property type="match status" value="1"/>
</dbReference>
<feature type="chain" id="PRO_5046193561" evidence="6">
    <location>
        <begin position="25"/>
        <end position="245"/>
    </location>
</feature>
<dbReference type="PROSITE" id="PS51257">
    <property type="entry name" value="PROKAR_LIPOPROTEIN"/>
    <property type="match status" value="1"/>
</dbReference>
<dbReference type="CDD" id="cd07185">
    <property type="entry name" value="OmpA_C-like"/>
    <property type="match status" value="1"/>
</dbReference>
<evidence type="ECO:0000259" key="7">
    <source>
        <dbReference type="PROSITE" id="PS51123"/>
    </source>
</evidence>
<evidence type="ECO:0000313" key="8">
    <source>
        <dbReference type="EMBL" id="MBN4067265.1"/>
    </source>
</evidence>
<sequence>MFRKPLMFISLIALLGCIVSGCHRSGVEVWEDTKTAGRYMGKGMKTFFTGKNETQQMMTSDDFYQKNNEEFIPLRDDDLYQKIMVGDSHALRSIDAHTAIPQSKVEPGTGGIPGIEGFMDPTTDSQLAAIFHKIYFGYNEYVIEGQDNQKTVQKIANYMKSHPDLYIFVEGHCDERGSVAYNLALGSRRSNAIRNMIVKEGINPDKILTISYGKERPITSGNDETARRLNRRGDFKTYSTSGRYN</sequence>
<dbReference type="PRINTS" id="PR01021">
    <property type="entry name" value="OMPADOMAIN"/>
</dbReference>
<feature type="region of interest" description="Disordered" evidence="5">
    <location>
        <begin position="219"/>
        <end position="245"/>
    </location>
</feature>
<dbReference type="InterPro" id="IPR006664">
    <property type="entry name" value="OMP_bac"/>
</dbReference>
<feature type="domain" description="OmpA-like" evidence="7">
    <location>
        <begin position="123"/>
        <end position="241"/>
    </location>
</feature>
<keyword evidence="6" id="KW-0732">Signal</keyword>